<dbReference type="AlphaFoldDB" id="A0A8K0CFL6"/>
<organism evidence="2 3">
    <name type="scientific">Ignelater luminosus</name>
    <name type="common">Cucubano</name>
    <name type="synonym">Pyrophorus luminosus</name>
    <dbReference type="NCBI Taxonomy" id="2038154"/>
    <lineage>
        <taxon>Eukaryota</taxon>
        <taxon>Metazoa</taxon>
        <taxon>Ecdysozoa</taxon>
        <taxon>Arthropoda</taxon>
        <taxon>Hexapoda</taxon>
        <taxon>Insecta</taxon>
        <taxon>Pterygota</taxon>
        <taxon>Neoptera</taxon>
        <taxon>Endopterygota</taxon>
        <taxon>Coleoptera</taxon>
        <taxon>Polyphaga</taxon>
        <taxon>Elateriformia</taxon>
        <taxon>Elateroidea</taxon>
        <taxon>Elateridae</taxon>
        <taxon>Agrypninae</taxon>
        <taxon>Pyrophorini</taxon>
        <taxon>Ignelater</taxon>
    </lineage>
</organism>
<accession>A0A8K0CFL6</accession>
<comment type="caution">
    <text evidence="2">The sequence shown here is derived from an EMBL/GenBank/DDBJ whole genome shotgun (WGS) entry which is preliminary data.</text>
</comment>
<dbReference type="InterPro" id="IPR029526">
    <property type="entry name" value="PGBD"/>
</dbReference>
<evidence type="ECO:0000259" key="1">
    <source>
        <dbReference type="Pfam" id="PF13843"/>
    </source>
</evidence>
<dbReference type="PANTHER" id="PTHR46599">
    <property type="entry name" value="PIGGYBAC TRANSPOSABLE ELEMENT-DERIVED PROTEIN 4"/>
    <property type="match status" value="1"/>
</dbReference>
<keyword evidence="3" id="KW-1185">Reference proteome</keyword>
<evidence type="ECO:0000313" key="2">
    <source>
        <dbReference type="EMBL" id="KAF2886430.1"/>
    </source>
</evidence>
<dbReference type="EMBL" id="VTPC01087710">
    <property type="protein sequence ID" value="KAF2886430.1"/>
    <property type="molecule type" value="Genomic_DNA"/>
</dbReference>
<gene>
    <name evidence="2" type="ORF">ILUMI_19744</name>
</gene>
<proteinExistence type="predicted"/>
<sequence>MLNRNLQSHYVPSECIVIDEQLFPFRGRTEFTQYMPFKPAKYGIKVWWICDADNFYPLTGQIYTGKSPLGQEINQGGRVVRDLAIWYKNPGRNVTMDNCFCTLSIARSLLSLNLSVMGTLKQNKACIPPETKANSKRETQSLPFGFAEDGKVTCAHMCQRRINP</sequence>
<dbReference type="PANTHER" id="PTHR46599:SF6">
    <property type="entry name" value="DUAL SPECIFICITY PHOSPHATASE 26"/>
    <property type="match status" value="1"/>
</dbReference>
<dbReference type="OrthoDB" id="10038921at2759"/>
<dbReference type="Proteomes" id="UP000801492">
    <property type="component" value="Unassembled WGS sequence"/>
</dbReference>
<dbReference type="Pfam" id="PF13843">
    <property type="entry name" value="DDE_Tnp_1_7"/>
    <property type="match status" value="1"/>
</dbReference>
<feature type="domain" description="PiggyBac transposable element-derived protein" evidence="1">
    <location>
        <begin position="2"/>
        <end position="147"/>
    </location>
</feature>
<evidence type="ECO:0000313" key="3">
    <source>
        <dbReference type="Proteomes" id="UP000801492"/>
    </source>
</evidence>
<name>A0A8K0CFL6_IGNLU</name>
<reference evidence="2" key="1">
    <citation type="submission" date="2019-08" db="EMBL/GenBank/DDBJ databases">
        <title>The genome of the North American firefly Photinus pyralis.</title>
        <authorList>
            <consortium name="Photinus pyralis genome working group"/>
            <person name="Fallon T.R."/>
            <person name="Sander Lower S.E."/>
            <person name="Weng J.-K."/>
        </authorList>
    </citation>
    <scope>NUCLEOTIDE SEQUENCE</scope>
    <source>
        <strain evidence="2">TRF0915ILg1</strain>
        <tissue evidence="2">Whole body</tissue>
    </source>
</reference>
<protein>
    <recommendedName>
        <fullName evidence="1">PiggyBac transposable element-derived protein domain-containing protein</fullName>
    </recommendedName>
</protein>